<dbReference type="GO" id="GO:0004860">
    <property type="term" value="F:protein kinase inhibitor activity"/>
    <property type="evidence" value="ECO:0007669"/>
    <property type="project" value="UniProtKB-KW"/>
</dbReference>
<dbReference type="GO" id="GO:0032875">
    <property type="term" value="P:regulation of DNA endoreduplication"/>
    <property type="evidence" value="ECO:0007669"/>
    <property type="project" value="InterPro"/>
</dbReference>
<name>A0A0S3RUZ5_PHAAN</name>
<organism evidence="5 6">
    <name type="scientific">Vigna angularis var. angularis</name>
    <dbReference type="NCBI Taxonomy" id="157739"/>
    <lineage>
        <taxon>Eukaryota</taxon>
        <taxon>Viridiplantae</taxon>
        <taxon>Streptophyta</taxon>
        <taxon>Embryophyta</taxon>
        <taxon>Tracheophyta</taxon>
        <taxon>Spermatophyta</taxon>
        <taxon>Magnoliopsida</taxon>
        <taxon>eudicotyledons</taxon>
        <taxon>Gunneridae</taxon>
        <taxon>Pentapetalae</taxon>
        <taxon>rosids</taxon>
        <taxon>fabids</taxon>
        <taxon>Fabales</taxon>
        <taxon>Fabaceae</taxon>
        <taxon>Papilionoideae</taxon>
        <taxon>50 kb inversion clade</taxon>
        <taxon>NPAAA clade</taxon>
        <taxon>indigoferoid/millettioid clade</taxon>
        <taxon>Phaseoleae</taxon>
        <taxon>Vigna</taxon>
    </lineage>
</organism>
<feature type="region of interest" description="Disordered" evidence="3">
    <location>
        <begin position="88"/>
        <end position="167"/>
    </location>
</feature>
<accession>A0A0S3RUZ5</accession>
<proteinExistence type="predicted"/>
<keyword evidence="2" id="KW-0131">Cell cycle</keyword>
<feature type="transmembrane region" description="Helical" evidence="4">
    <location>
        <begin position="15"/>
        <end position="37"/>
    </location>
</feature>
<keyword evidence="4" id="KW-0812">Transmembrane</keyword>
<evidence type="ECO:0000313" key="6">
    <source>
        <dbReference type="Proteomes" id="UP000291084"/>
    </source>
</evidence>
<dbReference type="GO" id="GO:0005634">
    <property type="term" value="C:nucleus"/>
    <property type="evidence" value="ECO:0007669"/>
    <property type="project" value="TreeGrafter"/>
</dbReference>
<dbReference type="InterPro" id="IPR040389">
    <property type="entry name" value="SMR"/>
</dbReference>
<dbReference type="Proteomes" id="UP000291084">
    <property type="component" value="Chromosome 4"/>
</dbReference>
<feature type="compositionally biased region" description="Basic and acidic residues" evidence="3">
    <location>
        <begin position="94"/>
        <end position="105"/>
    </location>
</feature>
<keyword evidence="4" id="KW-0472">Membrane</keyword>
<sequence length="215" mass="24817">MIIFPPLDLSINISLTPSFLSLLSSVLLRCFLLFMHFKREHQTLLRMSNPEFLTKDGKDSDFQILKRPTLEFQSENIETLSSSYSNSRYSQSIKGRDEEKEENRQICRVTAPRQDDSASSTTPSLEEKLKEEEDEENDGFKTPTSLDHKILVPSQCPPAPRKTKPSLKRKASCFNHCNCRHPLDLSKEVFELLFPTQHFSGSQQSTKKVRRQDHE</sequence>
<gene>
    <name evidence="5" type="primary">Vigan.04G181600</name>
    <name evidence="5" type="ORF">VIGAN_04181600</name>
</gene>
<evidence type="ECO:0000256" key="1">
    <source>
        <dbReference type="ARBA" id="ARBA00023013"/>
    </source>
</evidence>
<dbReference type="PANTHER" id="PTHR33142:SF65">
    <property type="entry name" value="CYCLIN-DEPENDENT PROTEIN KINASE INHIBITOR SMR2-LIKE"/>
    <property type="match status" value="1"/>
</dbReference>
<keyword evidence="1" id="KW-0649">Protein kinase inhibitor</keyword>
<keyword evidence="4" id="KW-1133">Transmembrane helix</keyword>
<keyword evidence="6" id="KW-1185">Reference proteome</keyword>
<dbReference type="PANTHER" id="PTHR33142">
    <property type="entry name" value="CYCLIN-DEPENDENT PROTEIN KINASE INHIBITOR SMR13"/>
    <property type="match status" value="1"/>
</dbReference>
<evidence type="ECO:0000256" key="2">
    <source>
        <dbReference type="ARBA" id="ARBA00023306"/>
    </source>
</evidence>
<dbReference type="OrthoDB" id="1933617at2759"/>
<protein>
    <submittedName>
        <fullName evidence="5">Uncharacterized protein</fullName>
    </submittedName>
</protein>
<dbReference type="EMBL" id="AP015037">
    <property type="protein sequence ID" value="BAT84438.1"/>
    <property type="molecule type" value="Genomic_DNA"/>
</dbReference>
<dbReference type="AlphaFoldDB" id="A0A0S3RUZ5"/>
<reference evidence="5 6" key="1">
    <citation type="journal article" date="2015" name="Sci. Rep.">
        <title>The power of single molecule real-time sequencing technology in the de novo assembly of a eukaryotic genome.</title>
        <authorList>
            <person name="Sakai H."/>
            <person name="Naito K."/>
            <person name="Ogiso-Tanaka E."/>
            <person name="Takahashi Y."/>
            <person name="Iseki K."/>
            <person name="Muto C."/>
            <person name="Satou K."/>
            <person name="Teruya K."/>
            <person name="Shiroma A."/>
            <person name="Shimoji M."/>
            <person name="Hirano T."/>
            <person name="Itoh T."/>
            <person name="Kaga A."/>
            <person name="Tomooka N."/>
        </authorList>
    </citation>
    <scope>NUCLEOTIDE SEQUENCE [LARGE SCALE GENOMIC DNA]</scope>
    <source>
        <strain evidence="6">cv. Shumari</strain>
    </source>
</reference>
<evidence type="ECO:0000256" key="3">
    <source>
        <dbReference type="SAM" id="MobiDB-lite"/>
    </source>
</evidence>
<evidence type="ECO:0000313" key="5">
    <source>
        <dbReference type="EMBL" id="BAT84438.1"/>
    </source>
</evidence>
<evidence type="ECO:0000256" key="4">
    <source>
        <dbReference type="SAM" id="Phobius"/>
    </source>
</evidence>